<gene>
    <name evidence="3" type="ORF">GR702_04615</name>
</gene>
<keyword evidence="2" id="KW-0812">Transmembrane</keyword>
<protein>
    <submittedName>
        <fullName evidence="3">Uncharacterized protein</fullName>
    </submittedName>
</protein>
<dbReference type="RefSeq" id="WP_160984782.1">
    <property type="nucleotide sequence ID" value="NZ_WVTD01000002.1"/>
</dbReference>
<feature type="region of interest" description="Disordered" evidence="1">
    <location>
        <begin position="69"/>
        <end position="97"/>
    </location>
</feature>
<evidence type="ECO:0000313" key="4">
    <source>
        <dbReference type="Proteomes" id="UP000465810"/>
    </source>
</evidence>
<reference evidence="3 4" key="1">
    <citation type="submission" date="2019-12" db="EMBL/GenBank/DDBJ databases">
        <authorList>
            <person name="Feng G."/>
            <person name="Zhu H."/>
        </authorList>
    </citation>
    <scope>NUCLEOTIDE SEQUENCE [LARGE SCALE GENOMIC DNA]</scope>
    <source>
        <strain evidence="3 4">FGD1</strain>
    </source>
</reference>
<comment type="caution">
    <text evidence="3">The sequence shown here is derived from an EMBL/GenBank/DDBJ whole genome shotgun (WGS) entry which is preliminary data.</text>
</comment>
<name>A0A7X4GER5_9SPHN</name>
<keyword evidence="2" id="KW-1133">Transmembrane helix</keyword>
<evidence type="ECO:0000256" key="2">
    <source>
        <dbReference type="SAM" id="Phobius"/>
    </source>
</evidence>
<evidence type="ECO:0000256" key="1">
    <source>
        <dbReference type="SAM" id="MobiDB-lite"/>
    </source>
</evidence>
<evidence type="ECO:0000313" key="3">
    <source>
        <dbReference type="EMBL" id="MYL97055.1"/>
    </source>
</evidence>
<sequence length="97" mass="10306">MPRWINHTRTAQRALWHGKIKPMLEDDATWQPTYNMLVAAVLAVWATAFLIGLAAWAQIAFPADHVPTVAPTSTSPAGPTSSNALGTGAAEATGDRP</sequence>
<dbReference type="AlphaFoldDB" id="A0A7X4GER5"/>
<organism evidence="3 4">
    <name type="scientific">Novosphingobium silvae</name>
    <dbReference type="NCBI Taxonomy" id="2692619"/>
    <lineage>
        <taxon>Bacteria</taxon>
        <taxon>Pseudomonadati</taxon>
        <taxon>Pseudomonadota</taxon>
        <taxon>Alphaproteobacteria</taxon>
        <taxon>Sphingomonadales</taxon>
        <taxon>Sphingomonadaceae</taxon>
        <taxon>Novosphingobium</taxon>
    </lineage>
</organism>
<dbReference type="Proteomes" id="UP000465810">
    <property type="component" value="Unassembled WGS sequence"/>
</dbReference>
<accession>A0A7X4GER5</accession>
<dbReference type="EMBL" id="WVTD01000002">
    <property type="protein sequence ID" value="MYL97055.1"/>
    <property type="molecule type" value="Genomic_DNA"/>
</dbReference>
<feature type="transmembrane region" description="Helical" evidence="2">
    <location>
        <begin position="34"/>
        <end position="57"/>
    </location>
</feature>
<feature type="compositionally biased region" description="Low complexity" evidence="1">
    <location>
        <begin position="69"/>
        <end position="82"/>
    </location>
</feature>
<keyword evidence="2" id="KW-0472">Membrane</keyword>
<proteinExistence type="predicted"/>
<keyword evidence="4" id="KW-1185">Reference proteome</keyword>